<comment type="caution">
    <text evidence="2">The sequence shown here is derived from an EMBL/GenBank/DDBJ whole genome shotgun (WGS) entry which is preliminary data.</text>
</comment>
<protein>
    <submittedName>
        <fullName evidence="2">PDZ domain-containing protein</fullName>
    </submittedName>
</protein>
<dbReference type="PROSITE" id="PS50106">
    <property type="entry name" value="PDZ"/>
    <property type="match status" value="1"/>
</dbReference>
<dbReference type="Gene3D" id="2.30.42.10">
    <property type="match status" value="1"/>
</dbReference>
<dbReference type="InterPro" id="IPR021109">
    <property type="entry name" value="Peptidase_aspartic_dom_sf"/>
</dbReference>
<evidence type="ECO:0000313" key="3">
    <source>
        <dbReference type="Proteomes" id="UP001596287"/>
    </source>
</evidence>
<sequence>MVNRFILLVLLIPFGLMAQRDFEWNSKKDKITIKFKLVSNLIIIPVKLNNVDLNMVLDTGSESSMIFSLPENDTVEFRNVKKIFIKGLGENEKIEALHSDKNALNITGYKNENFPMLIILNQEINISERLGVEVNGILNSSFFKNRIVEIDYIRKKITIHKNRNTLTKKKFEKYEKIPLRISKERPFINLDAKLSDDEIKLNILVDIGLSDGLWLFENNNIKSNNNYFEDVLGRGLSGEVVGKKSRVNNVKISNFEFKDALVSYPYPKFFPLFQFSDDRNGSIGAEILHRFHIVFDYQKSEMLLFPNSKFSDPFNYNMSGLEIEHNGIEYHKETVPLAGAKPNSGQRLDEFINGTENFLYKFSLKPIFEIAAVQKDSPAAIAGILVGDKIKRINGRNIQRYSLQEINEMMLSEEGKWIYVDIERNGTPIAFKFQLKKII</sequence>
<dbReference type="SMART" id="SM00228">
    <property type="entry name" value="PDZ"/>
    <property type="match status" value="1"/>
</dbReference>
<dbReference type="Proteomes" id="UP001596287">
    <property type="component" value="Unassembled WGS sequence"/>
</dbReference>
<dbReference type="InterPro" id="IPR041489">
    <property type="entry name" value="PDZ_6"/>
</dbReference>
<dbReference type="RefSeq" id="WP_379791069.1">
    <property type="nucleotide sequence ID" value="NZ_JBHSQB010000005.1"/>
</dbReference>
<evidence type="ECO:0000259" key="1">
    <source>
        <dbReference type="PROSITE" id="PS50106"/>
    </source>
</evidence>
<evidence type="ECO:0000313" key="2">
    <source>
        <dbReference type="EMBL" id="MFC6096199.1"/>
    </source>
</evidence>
<feature type="domain" description="PDZ" evidence="1">
    <location>
        <begin position="370"/>
        <end position="410"/>
    </location>
</feature>
<gene>
    <name evidence="2" type="ORF">ACFPVY_06030</name>
</gene>
<accession>A0ABW1PLL6</accession>
<dbReference type="Pfam" id="PF17820">
    <property type="entry name" value="PDZ_6"/>
    <property type="match status" value="1"/>
</dbReference>
<keyword evidence="3" id="KW-1185">Reference proteome</keyword>
<dbReference type="EMBL" id="JBHSQB010000005">
    <property type="protein sequence ID" value="MFC6096199.1"/>
    <property type="molecule type" value="Genomic_DNA"/>
</dbReference>
<dbReference type="InterPro" id="IPR001478">
    <property type="entry name" value="PDZ"/>
</dbReference>
<name>A0ABW1PLL6_9FLAO</name>
<dbReference type="SUPFAM" id="SSF50156">
    <property type="entry name" value="PDZ domain-like"/>
    <property type="match status" value="1"/>
</dbReference>
<dbReference type="Gene3D" id="2.40.70.10">
    <property type="entry name" value="Acid Proteases"/>
    <property type="match status" value="1"/>
</dbReference>
<proteinExistence type="predicted"/>
<dbReference type="InterPro" id="IPR036034">
    <property type="entry name" value="PDZ_sf"/>
</dbReference>
<reference evidence="3" key="1">
    <citation type="journal article" date="2019" name="Int. J. Syst. Evol. Microbiol.">
        <title>The Global Catalogue of Microorganisms (GCM) 10K type strain sequencing project: providing services to taxonomists for standard genome sequencing and annotation.</title>
        <authorList>
            <consortium name="The Broad Institute Genomics Platform"/>
            <consortium name="The Broad Institute Genome Sequencing Center for Infectious Disease"/>
            <person name="Wu L."/>
            <person name="Ma J."/>
        </authorList>
    </citation>
    <scope>NUCLEOTIDE SEQUENCE [LARGE SCALE GENOMIC DNA]</scope>
    <source>
        <strain evidence="3">CCUG 49679</strain>
    </source>
</reference>
<organism evidence="2 3">
    <name type="scientific">Flavobacterium qiangtangense</name>
    <dbReference type="NCBI Taxonomy" id="1442595"/>
    <lineage>
        <taxon>Bacteria</taxon>
        <taxon>Pseudomonadati</taxon>
        <taxon>Bacteroidota</taxon>
        <taxon>Flavobacteriia</taxon>
        <taxon>Flavobacteriales</taxon>
        <taxon>Flavobacteriaceae</taxon>
        <taxon>Flavobacterium</taxon>
    </lineage>
</organism>